<evidence type="ECO:0000313" key="1">
    <source>
        <dbReference type="EMBL" id="MFD1540704.1"/>
    </source>
</evidence>
<protein>
    <submittedName>
        <fullName evidence="1">YbaB/EbfC family nucleoid-associated protein</fullName>
    </submittedName>
</protein>
<dbReference type="RefSeq" id="WP_219527130.1">
    <property type="nucleotide sequence ID" value="NZ_JAHKRM010000001.1"/>
</dbReference>
<gene>
    <name evidence="1" type="ORF">ACFSJ0_26855</name>
</gene>
<reference evidence="2" key="1">
    <citation type="journal article" date="2019" name="Int. J. Syst. Evol. Microbiol.">
        <title>The Global Catalogue of Microorganisms (GCM) 10K type strain sequencing project: providing services to taxonomists for standard genome sequencing and annotation.</title>
        <authorList>
            <consortium name="The Broad Institute Genomics Platform"/>
            <consortium name="The Broad Institute Genome Sequencing Center for Infectious Disease"/>
            <person name="Wu L."/>
            <person name="Ma J."/>
        </authorList>
    </citation>
    <scope>NUCLEOTIDE SEQUENCE [LARGE SCALE GENOMIC DNA]</scope>
    <source>
        <strain evidence="2">CGMCC 1.15399</strain>
    </source>
</reference>
<dbReference type="Proteomes" id="UP001597097">
    <property type="component" value="Unassembled WGS sequence"/>
</dbReference>
<dbReference type="InterPro" id="IPR004401">
    <property type="entry name" value="YbaB/EbfC"/>
</dbReference>
<organism evidence="1 2">
    <name type="scientific">Nonomuraea guangzhouensis</name>
    <dbReference type="NCBI Taxonomy" id="1291555"/>
    <lineage>
        <taxon>Bacteria</taxon>
        <taxon>Bacillati</taxon>
        <taxon>Actinomycetota</taxon>
        <taxon>Actinomycetes</taxon>
        <taxon>Streptosporangiales</taxon>
        <taxon>Streptosporangiaceae</taxon>
        <taxon>Nonomuraea</taxon>
    </lineage>
</organism>
<sequence>MRRVEAFAGGRQDDVDGLLRETDDWARTLTGALGELADERLAGADPSEVVRAEVSGTGRLRGLSIDPRGLRDLDHVQLAQAVCAAIAAAHLAMGERLAEVVEDLTGRAPDTAGTADPLDGHIRNVLRGE</sequence>
<name>A0ABW4GD13_9ACTN</name>
<comment type="caution">
    <text evidence="1">The sequence shown here is derived from an EMBL/GenBank/DDBJ whole genome shotgun (WGS) entry which is preliminary data.</text>
</comment>
<dbReference type="EMBL" id="JBHUCM010000019">
    <property type="protein sequence ID" value="MFD1540704.1"/>
    <property type="molecule type" value="Genomic_DNA"/>
</dbReference>
<evidence type="ECO:0000313" key="2">
    <source>
        <dbReference type="Proteomes" id="UP001597097"/>
    </source>
</evidence>
<accession>A0ABW4GD13</accession>
<dbReference type="Pfam" id="PF02575">
    <property type="entry name" value="YbaB_DNA_bd"/>
    <property type="match status" value="1"/>
</dbReference>
<keyword evidence="2" id="KW-1185">Reference proteome</keyword>
<proteinExistence type="predicted"/>